<reference evidence="1" key="4">
    <citation type="submission" date="2025-09" db="UniProtKB">
        <authorList>
            <consortium name="Ensembl"/>
        </authorList>
    </citation>
    <scope>IDENTIFICATION</scope>
</reference>
<dbReference type="Gene3D" id="2.10.60.10">
    <property type="entry name" value="CD59"/>
    <property type="match status" value="1"/>
</dbReference>
<keyword evidence="2" id="KW-1185">Reference proteome</keyword>
<dbReference type="Proteomes" id="UP000265100">
    <property type="component" value="Chromosome 6"/>
</dbReference>
<gene>
    <name evidence="1" type="primary">TAFA3</name>
</gene>
<dbReference type="GeneTree" id="ENSGT01150000287041"/>
<evidence type="ECO:0000313" key="1">
    <source>
        <dbReference type="Ensembl" id="ENSACLP00000061432.1"/>
    </source>
</evidence>
<evidence type="ECO:0000313" key="2">
    <source>
        <dbReference type="Proteomes" id="UP000265100"/>
    </source>
</evidence>
<evidence type="ECO:0008006" key="3">
    <source>
        <dbReference type="Google" id="ProtNLM"/>
    </source>
</evidence>
<dbReference type="AlphaFoldDB" id="A0AAX7TXZ7"/>
<protein>
    <recommendedName>
        <fullName evidence="3">UPAR/Ly6 domain-containing protein</fullName>
    </recommendedName>
</protein>
<accession>A0AAX7TXZ7</accession>
<reference evidence="1" key="3">
    <citation type="submission" date="2025-08" db="UniProtKB">
        <authorList>
            <consortium name="Ensembl"/>
        </authorList>
    </citation>
    <scope>IDENTIFICATION</scope>
</reference>
<dbReference type="SUPFAM" id="SSF57302">
    <property type="entry name" value="Snake toxin-like"/>
    <property type="match status" value="1"/>
</dbReference>
<sequence>MLNWICGFSQIRQKAEIKSPTDRRDHRPGGKCLWLISCSRRNMKTVMLAVLLLLAVSQSEALECHCGGQKFCSRPVETCSSSNDVCSTLVITSGPVVTHTKGCLKSLACRILNRPPVMTASCCSSDLCNR</sequence>
<reference evidence="1 2" key="1">
    <citation type="submission" date="2018-05" db="EMBL/GenBank/DDBJ databases">
        <authorList>
            <person name="Datahose"/>
        </authorList>
    </citation>
    <scope>NUCLEOTIDE SEQUENCE</scope>
</reference>
<name>A0AAX7TXZ7_ASTCA</name>
<reference evidence="2" key="2">
    <citation type="submission" date="2023-03" db="EMBL/GenBank/DDBJ databases">
        <authorList>
            <consortium name="Wellcome Sanger Institute Data Sharing"/>
        </authorList>
    </citation>
    <scope>NUCLEOTIDE SEQUENCE [LARGE SCALE GENOMIC DNA]</scope>
</reference>
<proteinExistence type="predicted"/>
<dbReference type="InterPro" id="IPR045860">
    <property type="entry name" value="Snake_toxin-like_sf"/>
</dbReference>
<organism evidence="1 2">
    <name type="scientific">Astatotilapia calliptera</name>
    <name type="common">Eastern happy</name>
    <name type="synonym">Chromis callipterus</name>
    <dbReference type="NCBI Taxonomy" id="8154"/>
    <lineage>
        <taxon>Eukaryota</taxon>
        <taxon>Metazoa</taxon>
        <taxon>Chordata</taxon>
        <taxon>Craniata</taxon>
        <taxon>Vertebrata</taxon>
        <taxon>Euteleostomi</taxon>
        <taxon>Actinopterygii</taxon>
        <taxon>Neopterygii</taxon>
        <taxon>Teleostei</taxon>
        <taxon>Neoteleostei</taxon>
        <taxon>Acanthomorphata</taxon>
        <taxon>Ovalentaria</taxon>
        <taxon>Cichlomorphae</taxon>
        <taxon>Cichliformes</taxon>
        <taxon>Cichlidae</taxon>
        <taxon>African cichlids</taxon>
        <taxon>Pseudocrenilabrinae</taxon>
        <taxon>Haplochromini</taxon>
        <taxon>Astatotilapia</taxon>
    </lineage>
</organism>
<dbReference type="Ensembl" id="ENSACLT00000064428.1">
    <property type="protein sequence ID" value="ENSACLP00000061432.1"/>
    <property type="gene ID" value="ENSACLG00000038128.1"/>
</dbReference>